<dbReference type="Proteomes" id="UP001497535">
    <property type="component" value="Unassembled WGS sequence"/>
</dbReference>
<comment type="caution">
    <text evidence="1">The sequence shown here is derived from an EMBL/GenBank/DDBJ whole genome shotgun (WGS) entry which is preliminary data.</text>
</comment>
<evidence type="ECO:0000313" key="2">
    <source>
        <dbReference type="Proteomes" id="UP001497535"/>
    </source>
</evidence>
<gene>
    <name evidence="1" type="ORF">MENTE1834_LOCUS43053</name>
</gene>
<reference evidence="1" key="1">
    <citation type="submission" date="2023-11" db="EMBL/GenBank/DDBJ databases">
        <authorList>
            <person name="Poullet M."/>
        </authorList>
    </citation>
    <scope>NUCLEOTIDE SEQUENCE</scope>
    <source>
        <strain evidence="1">E1834</strain>
    </source>
</reference>
<organism evidence="1 2">
    <name type="scientific">Meloidogyne enterolobii</name>
    <name type="common">Root-knot nematode worm</name>
    <name type="synonym">Meloidogyne mayaguensis</name>
    <dbReference type="NCBI Taxonomy" id="390850"/>
    <lineage>
        <taxon>Eukaryota</taxon>
        <taxon>Metazoa</taxon>
        <taxon>Ecdysozoa</taxon>
        <taxon>Nematoda</taxon>
        <taxon>Chromadorea</taxon>
        <taxon>Rhabditida</taxon>
        <taxon>Tylenchina</taxon>
        <taxon>Tylenchomorpha</taxon>
        <taxon>Tylenchoidea</taxon>
        <taxon>Meloidogynidae</taxon>
        <taxon>Meloidogyninae</taxon>
        <taxon>Meloidogyne</taxon>
    </lineage>
</organism>
<keyword evidence="2" id="KW-1185">Reference proteome</keyword>
<proteinExistence type="predicted"/>
<dbReference type="EMBL" id="CAVMJV010000117">
    <property type="protein sequence ID" value="CAK5104668.1"/>
    <property type="molecule type" value="Genomic_DNA"/>
</dbReference>
<name>A0ACB1AW95_MELEN</name>
<sequence>MINSLIKFLIILICLIIKIQSWTWDDYPSLREATYWKCGVTRPAWVCDPDGILTDQERKEIVQLPNSTIPCIREGLRLVVALARVQIDSGDGSDITDLCTTKRKWTSTDTTKCESNVQGIVLNSDGFRHCYSLRWLMSLYKYDFEKLDNAGNFDLKSNNNYFDALKNYIEKLRMLYNHYFSIFDNPDVSKGDNIRLSEVHNALQDTKEKLSEVQQSLDQGNQTLTNSQAAIEENKLKLSEMKELLIQGQKLNEKNTVSQQFFNNL</sequence>
<protein>
    <submittedName>
        <fullName evidence="1">Uncharacterized protein</fullName>
    </submittedName>
</protein>
<evidence type="ECO:0000313" key="1">
    <source>
        <dbReference type="EMBL" id="CAK5104668.1"/>
    </source>
</evidence>
<accession>A0ACB1AW95</accession>